<dbReference type="InterPro" id="IPR000719">
    <property type="entry name" value="Prot_kinase_dom"/>
</dbReference>
<dbReference type="SUPFAM" id="SSF56112">
    <property type="entry name" value="Protein kinase-like (PK-like)"/>
    <property type="match status" value="1"/>
</dbReference>
<organism evidence="6 7">
    <name type="scientific">Haematococcus lacustris</name>
    <name type="common">Green alga</name>
    <name type="synonym">Haematococcus pluvialis</name>
    <dbReference type="NCBI Taxonomy" id="44745"/>
    <lineage>
        <taxon>Eukaryota</taxon>
        <taxon>Viridiplantae</taxon>
        <taxon>Chlorophyta</taxon>
        <taxon>core chlorophytes</taxon>
        <taxon>Chlorophyceae</taxon>
        <taxon>CS clade</taxon>
        <taxon>Chlamydomonadales</taxon>
        <taxon>Haematococcaceae</taxon>
        <taxon>Haematococcus</taxon>
    </lineage>
</organism>
<dbReference type="AlphaFoldDB" id="A0A6A0A3A2"/>
<keyword evidence="7" id="KW-1185">Reference proteome</keyword>
<evidence type="ECO:0000256" key="2">
    <source>
        <dbReference type="ARBA" id="ARBA00022741"/>
    </source>
</evidence>
<evidence type="ECO:0000256" key="4">
    <source>
        <dbReference type="ARBA" id="ARBA00022840"/>
    </source>
</evidence>
<dbReference type="PROSITE" id="PS50011">
    <property type="entry name" value="PROTEIN_KINASE_DOM"/>
    <property type="match status" value="1"/>
</dbReference>
<dbReference type="GO" id="GO:0005524">
    <property type="term" value="F:ATP binding"/>
    <property type="evidence" value="ECO:0007669"/>
    <property type="project" value="UniProtKB-KW"/>
</dbReference>
<proteinExistence type="predicted"/>
<sequence>MWECERYIAPEIVDGWAYDEKVDLFSLGVVVFELWHPFSTAMERALRLRDLRENGQLPDSFQANHPTITHLIRWLMSSNPHDRPSAREVLASGLLPPRVQDEQTLPLACWMGCFVLEPARQQSSDP</sequence>
<evidence type="ECO:0000313" key="7">
    <source>
        <dbReference type="Proteomes" id="UP000485058"/>
    </source>
</evidence>
<dbReference type="PANTHER" id="PTHR11042:SF136">
    <property type="entry name" value="EIF-2-ALPHA KINASE GCN2"/>
    <property type="match status" value="1"/>
</dbReference>
<keyword evidence="1" id="KW-0808">Transferase</keyword>
<dbReference type="Proteomes" id="UP000485058">
    <property type="component" value="Unassembled WGS sequence"/>
</dbReference>
<evidence type="ECO:0000256" key="1">
    <source>
        <dbReference type="ARBA" id="ARBA00022679"/>
    </source>
</evidence>
<dbReference type="GO" id="GO:0004694">
    <property type="term" value="F:eukaryotic translation initiation factor 2alpha kinase activity"/>
    <property type="evidence" value="ECO:0007669"/>
    <property type="project" value="TreeGrafter"/>
</dbReference>
<dbReference type="PANTHER" id="PTHR11042">
    <property type="entry name" value="EUKARYOTIC TRANSLATION INITIATION FACTOR 2-ALPHA KINASE EIF2-ALPHA KINASE -RELATED"/>
    <property type="match status" value="1"/>
</dbReference>
<dbReference type="GO" id="GO:0005634">
    <property type="term" value="C:nucleus"/>
    <property type="evidence" value="ECO:0007669"/>
    <property type="project" value="TreeGrafter"/>
</dbReference>
<accession>A0A6A0A3A2</accession>
<keyword evidence="4" id="KW-0067">ATP-binding</keyword>
<protein>
    <recommendedName>
        <fullName evidence="5">Protein kinase domain-containing protein</fullName>
    </recommendedName>
</protein>
<dbReference type="InterPro" id="IPR011009">
    <property type="entry name" value="Kinase-like_dom_sf"/>
</dbReference>
<gene>
    <name evidence="6" type="ORF">HaLaN_21948</name>
</gene>
<feature type="domain" description="Protein kinase" evidence="5">
    <location>
        <begin position="1"/>
        <end position="95"/>
    </location>
</feature>
<dbReference type="InterPro" id="IPR050339">
    <property type="entry name" value="CC_SR_Kinase"/>
</dbReference>
<keyword evidence="3" id="KW-0418">Kinase</keyword>
<comment type="caution">
    <text evidence="6">The sequence shown here is derived from an EMBL/GenBank/DDBJ whole genome shotgun (WGS) entry which is preliminary data.</text>
</comment>
<dbReference type="EMBL" id="BLLF01002471">
    <property type="protein sequence ID" value="GFH24202.1"/>
    <property type="molecule type" value="Genomic_DNA"/>
</dbReference>
<keyword evidence="2" id="KW-0547">Nucleotide-binding</keyword>
<name>A0A6A0A3A2_HAELA</name>
<evidence type="ECO:0000256" key="3">
    <source>
        <dbReference type="ARBA" id="ARBA00022777"/>
    </source>
</evidence>
<dbReference type="Pfam" id="PF00069">
    <property type="entry name" value="Pkinase"/>
    <property type="match status" value="1"/>
</dbReference>
<evidence type="ECO:0000313" key="6">
    <source>
        <dbReference type="EMBL" id="GFH24202.1"/>
    </source>
</evidence>
<evidence type="ECO:0000259" key="5">
    <source>
        <dbReference type="PROSITE" id="PS50011"/>
    </source>
</evidence>
<dbReference type="Gene3D" id="1.10.510.10">
    <property type="entry name" value="Transferase(Phosphotransferase) domain 1"/>
    <property type="match status" value="1"/>
</dbReference>
<dbReference type="GO" id="GO:0005829">
    <property type="term" value="C:cytosol"/>
    <property type="evidence" value="ECO:0007669"/>
    <property type="project" value="TreeGrafter"/>
</dbReference>
<reference evidence="6 7" key="1">
    <citation type="submission" date="2020-02" db="EMBL/GenBank/DDBJ databases">
        <title>Draft genome sequence of Haematococcus lacustris strain NIES-144.</title>
        <authorList>
            <person name="Morimoto D."/>
            <person name="Nakagawa S."/>
            <person name="Yoshida T."/>
            <person name="Sawayama S."/>
        </authorList>
    </citation>
    <scope>NUCLEOTIDE SEQUENCE [LARGE SCALE GENOMIC DNA]</scope>
    <source>
        <strain evidence="6 7">NIES-144</strain>
    </source>
</reference>